<accession>A0A6L5R0Q2</accession>
<dbReference type="Proteomes" id="UP000476511">
    <property type="component" value="Unassembled WGS sequence"/>
</dbReference>
<dbReference type="SUPFAM" id="SSF53448">
    <property type="entry name" value="Nucleotide-diphospho-sugar transferases"/>
    <property type="match status" value="1"/>
</dbReference>
<dbReference type="RefSeq" id="WP_154345019.1">
    <property type="nucleotide sequence ID" value="NZ_WKJD01000006.1"/>
</dbReference>
<dbReference type="CDD" id="cd00761">
    <property type="entry name" value="Glyco_tranf_GTA_type"/>
    <property type="match status" value="1"/>
</dbReference>
<dbReference type="EMBL" id="WKJD01000006">
    <property type="protein sequence ID" value="MRX42657.1"/>
    <property type="molecule type" value="Genomic_DNA"/>
</dbReference>
<comment type="caution">
    <text evidence="2">The sequence shown here is derived from an EMBL/GenBank/DDBJ whole genome shotgun (WGS) entry which is preliminary data.</text>
</comment>
<dbReference type="GO" id="GO:0016740">
    <property type="term" value="F:transferase activity"/>
    <property type="evidence" value="ECO:0007669"/>
    <property type="project" value="UniProtKB-KW"/>
</dbReference>
<name>A0A6L5R0Q2_9MICO</name>
<organism evidence="2 3">
    <name type="scientific">Agromyces kandeliae</name>
    <dbReference type="NCBI Taxonomy" id="2666141"/>
    <lineage>
        <taxon>Bacteria</taxon>
        <taxon>Bacillati</taxon>
        <taxon>Actinomycetota</taxon>
        <taxon>Actinomycetes</taxon>
        <taxon>Micrococcales</taxon>
        <taxon>Microbacteriaceae</taxon>
        <taxon>Agromyces</taxon>
    </lineage>
</organism>
<dbReference type="InterPro" id="IPR050834">
    <property type="entry name" value="Glycosyltransf_2"/>
</dbReference>
<evidence type="ECO:0000313" key="3">
    <source>
        <dbReference type="Proteomes" id="UP000476511"/>
    </source>
</evidence>
<feature type="domain" description="Glycosyltransferase 2-like" evidence="1">
    <location>
        <begin position="5"/>
        <end position="158"/>
    </location>
</feature>
<dbReference type="PANTHER" id="PTHR43685">
    <property type="entry name" value="GLYCOSYLTRANSFERASE"/>
    <property type="match status" value="1"/>
</dbReference>
<dbReference type="AlphaFoldDB" id="A0A6L5R0Q2"/>
<gene>
    <name evidence="2" type="ORF">GJR97_02845</name>
</gene>
<dbReference type="Gene3D" id="3.90.550.10">
    <property type="entry name" value="Spore Coat Polysaccharide Biosynthesis Protein SpsA, Chain A"/>
    <property type="match status" value="1"/>
</dbReference>
<keyword evidence="3" id="KW-1185">Reference proteome</keyword>
<reference evidence="2 3" key="1">
    <citation type="submission" date="2019-11" db="EMBL/GenBank/DDBJ databases">
        <title>Agromyces kandeliae sp. nov., isolated from mangrove soil.</title>
        <authorList>
            <person name="Wang R."/>
        </authorList>
    </citation>
    <scope>NUCLEOTIDE SEQUENCE [LARGE SCALE GENOMIC DNA]</scope>
    <source>
        <strain evidence="2 3">Q22</strain>
    </source>
</reference>
<dbReference type="InterPro" id="IPR001173">
    <property type="entry name" value="Glyco_trans_2-like"/>
</dbReference>
<keyword evidence="2" id="KW-0808">Transferase</keyword>
<dbReference type="InterPro" id="IPR029044">
    <property type="entry name" value="Nucleotide-diphossugar_trans"/>
</dbReference>
<dbReference type="Pfam" id="PF00535">
    <property type="entry name" value="Glycos_transf_2"/>
    <property type="match status" value="1"/>
</dbReference>
<evidence type="ECO:0000259" key="1">
    <source>
        <dbReference type="Pfam" id="PF00535"/>
    </source>
</evidence>
<dbReference type="PANTHER" id="PTHR43685:SF2">
    <property type="entry name" value="GLYCOSYLTRANSFERASE 2-LIKE DOMAIN-CONTAINING PROTEIN"/>
    <property type="match status" value="1"/>
</dbReference>
<evidence type="ECO:0000313" key="2">
    <source>
        <dbReference type="EMBL" id="MRX42657.1"/>
    </source>
</evidence>
<protein>
    <submittedName>
        <fullName evidence="2">Glycosyltransferase</fullName>
    </submittedName>
</protein>
<proteinExistence type="predicted"/>
<sequence length="250" mass="27589">MGTISVVIPCRNDASYLAVCLQALGRQSRTPDEVVVVDDGSTDESATIARTAGARVLVQPHLGIWPATAAGFDAATGEILARLDADSIPAPDWLERVELRMGSEDRPTALTGTGTFYGGTRTRRWIARRLYLGGYFTVIGSVLGHPPLFGSNSALRRDAWAVLRTLVHRDRADVHDDLDLSWWMRPGMTVAYDPSLLVGVSVRPLGSVEQLGRRLAMAYRTLLLDWRAWPARRRRRERRHADETTGAVTS</sequence>